<evidence type="ECO:0000256" key="1">
    <source>
        <dbReference type="ARBA" id="ARBA00004651"/>
    </source>
</evidence>
<keyword evidence="2" id="KW-1003">Cell membrane</keyword>
<proteinExistence type="predicted"/>
<dbReference type="OrthoDB" id="9775724at2"/>
<sequence length="442" mass="50039">MAQVTYHDNTVVNASTEDDEINFSDLVKTIIRYWKIAVIITAAILLGSLVYVLLVTPVYKAKVSYLPPTFGDVAPLRIPTSSDQNITEKDLDLAKKIYMDFEKNLNSLKLRREIFDKMNLLPLLNKNANEQTNIEAVFNKFNEKITIEKPIAKKDGPVVPAIHLTLKGSDPQFLADVLNQISDHVQATTKQEVIRDISEQVSFKKAQLTREINELRSKAERQKNDMITKLQETDQVEREKLEDQIKTLRDSAKTKRMDQITVLTEAAKIAESIGLVEKSALLENTAITTERNAFYTEVNTQPQPLYLRGSKALQSEIKELTERRSDDPFIPGLRDLEDKVALLKTNPQVEALKLRKDNDAFIETLRDKESELAILEAFKIDPNQVKVASLDQAAYPPETRESPKRTKIIAFGAIIGLFLGIMAAFMVNFWHSLRLEDAGKAE</sequence>
<protein>
    <submittedName>
        <fullName evidence="9">LPS O-antigen chain length determinant protein, WzzB/FepE family</fullName>
    </submittedName>
</protein>
<comment type="subcellular location">
    <subcellularLocation>
        <location evidence="1">Cell membrane</location>
        <topology evidence="1">Multi-pass membrane protein</topology>
    </subcellularLocation>
</comment>
<reference evidence="9 10" key="1">
    <citation type="submission" date="2017-02" db="EMBL/GenBank/DDBJ databases">
        <authorList>
            <person name="Peterson S.W."/>
        </authorList>
    </citation>
    <scope>NUCLEOTIDE SEQUENCE [LARGE SCALE GENOMIC DNA]</scope>
    <source>
        <strain evidence="9 10">ATCC 49788</strain>
    </source>
</reference>
<feature type="transmembrane region" description="Helical" evidence="7">
    <location>
        <begin position="408"/>
        <end position="430"/>
    </location>
</feature>
<evidence type="ECO:0000259" key="8">
    <source>
        <dbReference type="Pfam" id="PF02706"/>
    </source>
</evidence>
<gene>
    <name evidence="9" type="ORF">SAMN02745130_03028</name>
</gene>
<accession>A0A1T4XJP4</accession>
<feature type="domain" description="Polysaccharide chain length determinant N-terminal" evidence="8">
    <location>
        <begin position="19"/>
        <end position="117"/>
    </location>
</feature>
<keyword evidence="6" id="KW-0175">Coiled coil</keyword>
<organism evidence="9 10">
    <name type="scientific">Thiothrix eikelboomii</name>
    <dbReference type="NCBI Taxonomy" id="92487"/>
    <lineage>
        <taxon>Bacteria</taxon>
        <taxon>Pseudomonadati</taxon>
        <taxon>Pseudomonadota</taxon>
        <taxon>Gammaproteobacteria</taxon>
        <taxon>Thiotrichales</taxon>
        <taxon>Thiotrichaceae</taxon>
        <taxon>Thiothrix</taxon>
    </lineage>
</organism>
<keyword evidence="4 7" id="KW-1133">Transmembrane helix</keyword>
<dbReference type="SUPFAM" id="SSF160355">
    <property type="entry name" value="Bacterial polysaccharide co-polymerase-like"/>
    <property type="match status" value="2"/>
</dbReference>
<keyword evidence="5 7" id="KW-0472">Membrane</keyword>
<evidence type="ECO:0000256" key="3">
    <source>
        <dbReference type="ARBA" id="ARBA00022692"/>
    </source>
</evidence>
<dbReference type="STRING" id="92487.SAMN02745130_03028"/>
<dbReference type="RefSeq" id="WP_078923480.1">
    <property type="nucleotide sequence ID" value="NZ_FUYB01000018.1"/>
</dbReference>
<dbReference type="AlphaFoldDB" id="A0A1T4XJP4"/>
<dbReference type="PANTHER" id="PTHR32309:SF13">
    <property type="entry name" value="FERRIC ENTEROBACTIN TRANSPORT PROTEIN FEPE"/>
    <property type="match status" value="1"/>
</dbReference>
<dbReference type="EMBL" id="FUYB01000018">
    <property type="protein sequence ID" value="SKA89311.1"/>
    <property type="molecule type" value="Genomic_DNA"/>
</dbReference>
<feature type="coiled-coil region" evidence="6">
    <location>
        <begin position="198"/>
        <end position="258"/>
    </location>
</feature>
<dbReference type="InterPro" id="IPR003856">
    <property type="entry name" value="LPS_length_determ_N"/>
</dbReference>
<keyword evidence="3 7" id="KW-0812">Transmembrane</keyword>
<evidence type="ECO:0000313" key="9">
    <source>
        <dbReference type="EMBL" id="SKA89311.1"/>
    </source>
</evidence>
<feature type="transmembrane region" description="Helical" evidence="7">
    <location>
        <begin position="33"/>
        <end position="54"/>
    </location>
</feature>
<dbReference type="PANTHER" id="PTHR32309">
    <property type="entry name" value="TYROSINE-PROTEIN KINASE"/>
    <property type="match status" value="1"/>
</dbReference>
<dbReference type="Gene3D" id="3.30.1890.10">
    <property type="entry name" value="FepE-like"/>
    <property type="match status" value="3"/>
</dbReference>
<evidence type="ECO:0000256" key="4">
    <source>
        <dbReference type="ARBA" id="ARBA00022989"/>
    </source>
</evidence>
<name>A0A1T4XJP4_9GAMM</name>
<dbReference type="Pfam" id="PF02706">
    <property type="entry name" value="Wzz"/>
    <property type="match status" value="1"/>
</dbReference>
<dbReference type="Proteomes" id="UP000190460">
    <property type="component" value="Unassembled WGS sequence"/>
</dbReference>
<dbReference type="InterPro" id="IPR050445">
    <property type="entry name" value="Bact_polysacc_biosynth/exp"/>
</dbReference>
<evidence type="ECO:0000256" key="5">
    <source>
        <dbReference type="ARBA" id="ARBA00023136"/>
    </source>
</evidence>
<dbReference type="GO" id="GO:0004713">
    <property type="term" value="F:protein tyrosine kinase activity"/>
    <property type="evidence" value="ECO:0007669"/>
    <property type="project" value="TreeGrafter"/>
</dbReference>
<evidence type="ECO:0000256" key="6">
    <source>
        <dbReference type="SAM" id="Coils"/>
    </source>
</evidence>
<dbReference type="GO" id="GO:0005886">
    <property type="term" value="C:plasma membrane"/>
    <property type="evidence" value="ECO:0007669"/>
    <property type="project" value="UniProtKB-SubCell"/>
</dbReference>
<keyword evidence="10" id="KW-1185">Reference proteome</keyword>
<evidence type="ECO:0000256" key="7">
    <source>
        <dbReference type="SAM" id="Phobius"/>
    </source>
</evidence>
<evidence type="ECO:0000256" key="2">
    <source>
        <dbReference type="ARBA" id="ARBA00022475"/>
    </source>
</evidence>
<evidence type="ECO:0000313" key="10">
    <source>
        <dbReference type="Proteomes" id="UP000190460"/>
    </source>
</evidence>